<evidence type="ECO:0000313" key="7">
    <source>
        <dbReference type="EMBL" id="TNM65598.1"/>
    </source>
</evidence>
<keyword evidence="2" id="KW-0540">Nuclease</keyword>
<keyword evidence="1" id="KW-1277">Toxin-antitoxin system</keyword>
<evidence type="ECO:0000256" key="1">
    <source>
        <dbReference type="ARBA" id="ARBA00022649"/>
    </source>
</evidence>
<keyword evidence="3" id="KW-0479">Metal-binding</keyword>
<reference evidence="7 8" key="1">
    <citation type="submission" date="2019-06" db="EMBL/GenBank/DDBJ databases">
        <title>The draft genome of Rhizobium smilacinae PTYR-5.</title>
        <authorList>
            <person name="Liu L."/>
            <person name="Li L."/>
            <person name="Zhang X."/>
        </authorList>
    </citation>
    <scope>NUCLEOTIDE SEQUENCE [LARGE SCALE GENOMIC DNA]</scope>
    <source>
        <strain evidence="7 8">PTYR-5</strain>
    </source>
</reference>
<keyword evidence="5" id="KW-0460">Magnesium</keyword>
<comment type="caution">
    <text evidence="7">The sequence shown here is derived from an EMBL/GenBank/DDBJ whole genome shotgun (WGS) entry which is preliminary data.</text>
</comment>
<dbReference type="Proteomes" id="UP000311605">
    <property type="component" value="Unassembled WGS sequence"/>
</dbReference>
<proteinExistence type="predicted"/>
<sequence>MIVADSSVWISLFRKDNSEVALTLKSLIPRGVILLGDIILMEVLQGARDIQQARWIEENLQNFPVVSMLSPDLAIRAASNYRTLRARGFTTSKAPDLIIGTFCIEHGHSLLQRDKDYLPMAEHLGLRLI</sequence>
<gene>
    <name evidence="7" type="ORF">FHP24_04920</name>
</gene>
<dbReference type="GO" id="GO:0004540">
    <property type="term" value="F:RNA nuclease activity"/>
    <property type="evidence" value="ECO:0007669"/>
    <property type="project" value="TreeGrafter"/>
</dbReference>
<evidence type="ECO:0000256" key="5">
    <source>
        <dbReference type="ARBA" id="ARBA00022842"/>
    </source>
</evidence>
<keyword evidence="4" id="KW-0378">Hydrolase</keyword>
<dbReference type="SUPFAM" id="SSF88723">
    <property type="entry name" value="PIN domain-like"/>
    <property type="match status" value="1"/>
</dbReference>
<feature type="domain" description="PIN" evidence="6">
    <location>
        <begin position="2"/>
        <end position="117"/>
    </location>
</feature>
<dbReference type="PANTHER" id="PTHR42740:SF1">
    <property type="entry name" value="RIBONUCLEASE VAPC3"/>
    <property type="match status" value="1"/>
</dbReference>
<evidence type="ECO:0000313" key="8">
    <source>
        <dbReference type="Proteomes" id="UP000311605"/>
    </source>
</evidence>
<dbReference type="GO" id="GO:0016787">
    <property type="term" value="F:hydrolase activity"/>
    <property type="evidence" value="ECO:0007669"/>
    <property type="project" value="UniProtKB-KW"/>
</dbReference>
<evidence type="ECO:0000256" key="2">
    <source>
        <dbReference type="ARBA" id="ARBA00022722"/>
    </source>
</evidence>
<dbReference type="CDD" id="cd18760">
    <property type="entry name" value="PIN_MtVapC3-like"/>
    <property type="match status" value="1"/>
</dbReference>
<dbReference type="InterPro" id="IPR002716">
    <property type="entry name" value="PIN_dom"/>
</dbReference>
<evidence type="ECO:0000256" key="3">
    <source>
        <dbReference type="ARBA" id="ARBA00022723"/>
    </source>
</evidence>
<dbReference type="EMBL" id="VDMN01000001">
    <property type="protein sequence ID" value="TNM65598.1"/>
    <property type="molecule type" value="Genomic_DNA"/>
</dbReference>
<dbReference type="OrthoDB" id="9811788at2"/>
<dbReference type="RefSeq" id="WP_139673634.1">
    <property type="nucleotide sequence ID" value="NZ_VDMN01000001.1"/>
</dbReference>
<dbReference type="PANTHER" id="PTHR42740">
    <property type="entry name" value="RIBONUCLEASE VAPC3"/>
    <property type="match status" value="1"/>
</dbReference>
<dbReference type="AlphaFoldDB" id="A0A5C4XQI6"/>
<evidence type="ECO:0000256" key="4">
    <source>
        <dbReference type="ARBA" id="ARBA00022801"/>
    </source>
</evidence>
<dbReference type="Gene3D" id="3.40.50.1010">
    <property type="entry name" value="5'-nuclease"/>
    <property type="match status" value="1"/>
</dbReference>
<dbReference type="InterPro" id="IPR029060">
    <property type="entry name" value="PIN-like_dom_sf"/>
</dbReference>
<protein>
    <submittedName>
        <fullName evidence="7">PIN domain nuclease</fullName>
    </submittedName>
</protein>
<dbReference type="InterPro" id="IPR051749">
    <property type="entry name" value="PINc/VapC_TA_RNase"/>
</dbReference>
<accession>A0A5C4XQI6</accession>
<evidence type="ECO:0000259" key="6">
    <source>
        <dbReference type="Pfam" id="PF01850"/>
    </source>
</evidence>
<organism evidence="7 8">
    <name type="scientific">Aliirhizobium smilacinae</name>
    <dbReference type="NCBI Taxonomy" id="1395944"/>
    <lineage>
        <taxon>Bacteria</taxon>
        <taxon>Pseudomonadati</taxon>
        <taxon>Pseudomonadota</taxon>
        <taxon>Alphaproteobacteria</taxon>
        <taxon>Hyphomicrobiales</taxon>
        <taxon>Rhizobiaceae</taxon>
        <taxon>Aliirhizobium</taxon>
    </lineage>
</organism>
<dbReference type="Pfam" id="PF01850">
    <property type="entry name" value="PIN"/>
    <property type="match status" value="1"/>
</dbReference>
<keyword evidence="8" id="KW-1185">Reference proteome</keyword>
<name>A0A5C4XQI6_9HYPH</name>
<dbReference type="GO" id="GO:0046872">
    <property type="term" value="F:metal ion binding"/>
    <property type="evidence" value="ECO:0007669"/>
    <property type="project" value="UniProtKB-KW"/>
</dbReference>